<evidence type="ECO:0000256" key="2">
    <source>
        <dbReference type="SAM" id="MobiDB-lite"/>
    </source>
</evidence>
<evidence type="ECO:0000256" key="1">
    <source>
        <dbReference type="ARBA" id="ARBA00009129"/>
    </source>
</evidence>
<comment type="caution">
    <text evidence="4">The sequence shown here is derived from an EMBL/GenBank/DDBJ whole genome shotgun (WGS) entry which is preliminary data.</text>
</comment>
<reference evidence="4" key="1">
    <citation type="submission" date="2022-03" db="EMBL/GenBank/DDBJ databases">
        <title>Genomic Encyclopedia of Type Strains, Phase III (KMG-III): the genomes of soil and plant-associated and newly described type strains.</title>
        <authorList>
            <person name="Whitman W."/>
        </authorList>
    </citation>
    <scope>NUCLEOTIDE SEQUENCE</scope>
    <source>
        <strain evidence="4">ANL 6-2</strain>
    </source>
</reference>
<accession>A0AAE3KDA0</accession>
<dbReference type="Proteomes" id="UP001205843">
    <property type="component" value="Unassembled WGS sequence"/>
</dbReference>
<dbReference type="Gene3D" id="1.10.1470.10">
    <property type="entry name" value="YjbJ"/>
    <property type="match status" value="1"/>
</dbReference>
<proteinExistence type="inferred from homology"/>
<sequence>MNKDQVKGRTESAKGKVKEVTGKTVGNKELEGKGKAEQVRGKVQSSYGDFKKDVKRTTK</sequence>
<feature type="compositionally biased region" description="Basic and acidic residues" evidence="2">
    <location>
        <begin position="1"/>
        <end position="40"/>
    </location>
</feature>
<gene>
    <name evidence="4" type="ORF">J2T57_003178</name>
</gene>
<dbReference type="Pfam" id="PF05532">
    <property type="entry name" value="CsbD"/>
    <property type="match status" value="1"/>
</dbReference>
<organism evidence="4 5">
    <name type="scientific">Natronocella acetinitrilica</name>
    <dbReference type="NCBI Taxonomy" id="414046"/>
    <lineage>
        <taxon>Bacteria</taxon>
        <taxon>Pseudomonadati</taxon>
        <taxon>Pseudomonadota</taxon>
        <taxon>Gammaproteobacteria</taxon>
        <taxon>Chromatiales</taxon>
        <taxon>Ectothiorhodospiraceae</taxon>
        <taxon>Natronocella</taxon>
    </lineage>
</organism>
<name>A0AAE3KDA0_9GAMM</name>
<dbReference type="EMBL" id="JALJXV010000007">
    <property type="protein sequence ID" value="MCP1676023.1"/>
    <property type="molecule type" value="Genomic_DNA"/>
</dbReference>
<feature type="compositionally biased region" description="Basic and acidic residues" evidence="2">
    <location>
        <begin position="49"/>
        <end position="59"/>
    </location>
</feature>
<keyword evidence="5" id="KW-1185">Reference proteome</keyword>
<evidence type="ECO:0000259" key="3">
    <source>
        <dbReference type="Pfam" id="PF05532"/>
    </source>
</evidence>
<dbReference type="SUPFAM" id="SSF69047">
    <property type="entry name" value="Hypothetical protein YjbJ"/>
    <property type="match status" value="1"/>
</dbReference>
<dbReference type="InterPro" id="IPR008462">
    <property type="entry name" value="CsbD"/>
</dbReference>
<comment type="similarity">
    <text evidence="1">Belongs to the UPF0337 (CsbD) family.</text>
</comment>
<feature type="region of interest" description="Disordered" evidence="2">
    <location>
        <begin position="1"/>
        <end position="59"/>
    </location>
</feature>
<protein>
    <submittedName>
        <fullName evidence="4">Uncharacterized protein YjbJ (UPF0337 family)</fullName>
    </submittedName>
</protein>
<evidence type="ECO:0000313" key="5">
    <source>
        <dbReference type="Proteomes" id="UP001205843"/>
    </source>
</evidence>
<dbReference type="RefSeq" id="WP_253480536.1">
    <property type="nucleotide sequence ID" value="NZ_JALJXV010000007.1"/>
</dbReference>
<dbReference type="InterPro" id="IPR036629">
    <property type="entry name" value="YjbJ_sf"/>
</dbReference>
<feature type="domain" description="CsbD-like" evidence="3">
    <location>
        <begin position="4"/>
        <end position="56"/>
    </location>
</feature>
<evidence type="ECO:0000313" key="4">
    <source>
        <dbReference type="EMBL" id="MCP1676023.1"/>
    </source>
</evidence>
<dbReference type="AlphaFoldDB" id="A0AAE3KDA0"/>